<evidence type="ECO:0000313" key="3">
    <source>
        <dbReference type="Proteomes" id="UP001152320"/>
    </source>
</evidence>
<dbReference type="EMBL" id="JAIZAY010000010">
    <property type="protein sequence ID" value="KAJ8034949.1"/>
    <property type="molecule type" value="Genomic_DNA"/>
</dbReference>
<organism evidence="2 3">
    <name type="scientific">Holothuria leucospilota</name>
    <name type="common">Black long sea cucumber</name>
    <name type="synonym">Mertensiothuria leucospilota</name>
    <dbReference type="NCBI Taxonomy" id="206669"/>
    <lineage>
        <taxon>Eukaryota</taxon>
        <taxon>Metazoa</taxon>
        <taxon>Echinodermata</taxon>
        <taxon>Eleutherozoa</taxon>
        <taxon>Echinozoa</taxon>
        <taxon>Holothuroidea</taxon>
        <taxon>Aspidochirotacea</taxon>
        <taxon>Aspidochirotida</taxon>
        <taxon>Holothuriidae</taxon>
        <taxon>Holothuria</taxon>
    </lineage>
</organism>
<keyword evidence="3" id="KW-1185">Reference proteome</keyword>
<proteinExistence type="predicted"/>
<gene>
    <name evidence="2" type="ORF">HOLleu_21988</name>
</gene>
<evidence type="ECO:0000313" key="2">
    <source>
        <dbReference type="EMBL" id="KAJ8034949.1"/>
    </source>
</evidence>
<dbReference type="PANTHER" id="PTHR47331:SF1">
    <property type="entry name" value="GAG-LIKE PROTEIN"/>
    <property type="match status" value="1"/>
</dbReference>
<dbReference type="Proteomes" id="UP001152320">
    <property type="component" value="Chromosome 10"/>
</dbReference>
<dbReference type="InterPro" id="IPR040676">
    <property type="entry name" value="DUF5641"/>
</dbReference>
<comment type="caution">
    <text evidence="2">The sequence shown here is derived from an EMBL/GenBank/DDBJ whole genome shotgun (WGS) entry which is preliminary data.</text>
</comment>
<evidence type="ECO:0000259" key="1">
    <source>
        <dbReference type="Pfam" id="PF18701"/>
    </source>
</evidence>
<reference evidence="2" key="1">
    <citation type="submission" date="2021-10" db="EMBL/GenBank/DDBJ databases">
        <title>Tropical sea cucumber genome reveals ecological adaptation and Cuvierian tubules defense mechanism.</title>
        <authorList>
            <person name="Chen T."/>
        </authorList>
    </citation>
    <scope>NUCLEOTIDE SEQUENCE</scope>
    <source>
        <strain evidence="2">Nanhai2018</strain>
        <tissue evidence="2">Muscle</tissue>
    </source>
</reference>
<name>A0A9Q1H6G6_HOLLE</name>
<dbReference type="PANTHER" id="PTHR47331">
    <property type="entry name" value="PHD-TYPE DOMAIN-CONTAINING PROTEIN"/>
    <property type="match status" value="1"/>
</dbReference>
<feature type="domain" description="DUF5641" evidence="1">
    <location>
        <begin position="1"/>
        <end position="69"/>
    </location>
</feature>
<protein>
    <recommendedName>
        <fullName evidence="1">DUF5641 domain-containing protein</fullName>
    </recommendedName>
</protein>
<dbReference type="Pfam" id="PF18701">
    <property type="entry name" value="DUF5641"/>
    <property type="match status" value="1"/>
</dbReference>
<accession>A0A9Q1H6G6</accession>
<dbReference type="OrthoDB" id="8958038at2759"/>
<dbReference type="AlphaFoldDB" id="A0A9Q1H6G6"/>
<sequence length="73" mass="8457">MQERQKRLDPQRNLVVGDIVLHVDEELPRNTWIIGRVTETYLGKDNLVRSGKVKTFSAEFIRPVRKLGLLEAI</sequence>